<dbReference type="Pfam" id="PF01189">
    <property type="entry name" value="Methyltr_RsmB-F"/>
    <property type="match status" value="1"/>
</dbReference>
<dbReference type="EMBL" id="AP024749">
    <property type="protein sequence ID" value="BCY29254.1"/>
    <property type="molecule type" value="Genomic_DNA"/>
</dbReference>
<evidence type="ECO:0000256" key="1">
    <source>
        <dbReference type="ARBA" id="ARBA00022603"/>
    </source>
</evidence>
<evidence type="ECO:0000256" key="5">
    <source>
        <dbReference type="PROSITE-ProRule" id="PRU01023"/>
    </source>
</evidence>
<feature type="domain" description="SAM-dependent MTase RsmB/NOP-type" evidence="6">
    <location>
        <begin position="142"/>
        <end position="403"/>
    </location>
</feature>
<dbReference type="GO" id="GO:0008168">
    <property type="term" value="F:methyltransferase activity"/>
    <property type="evidence" value="ECO:0007669"/>
    <property type="project" value="UniProtKB-KW"/>
</dbReference>
<comment type="similarity">
    <text evidence="5">Belongs to the class I-like SAM-binding methyltransferase superfamily. RsmB/NOP family.</text>
</comment>
<evidence type="ECO:0000256" key="4">
    <source>
        <dbReference type="ARBA" id="ARBA00022884"/>
    </source>
</evidence>
<keyword evidence="4 5" id="KW-0694">RNA-binding</keyword>
<accession>A0ABM7S6Z8</accession>
<dbReference type="Proteomes" id="UP000825258">
    <property type="component" value="Chromosome"/>
</dbReference>
<feature type="active site" description="Nucleophile" evidence="5">
    <location>
        <position position="354"/>
    </location>
</feature>
<dbReference type="GO" id="GO:0032259">
    <property type="term" value="P:methylation"/>
    <property type="evidence" value="ECO:0007669"/>
    <property type="project" value="UniProtKB-KW"/>
</dbReference>
<organism evidence="7 8">
    <name type="scientific">Flavobacterium okayamense</name>
    <dbReference type="NCBI Taxonomy" id="2830782"/>
    <lineage>
        <taxon>Bacteria</taxon>
        <taxon>Pseudomonadati</taxon>
        <taxon>Bacteroidota</taxon>
        <taxon>Flavobacteriia</taxon>
        <taxon>Flavobacteriales</taxon>
        <taxon>Flavobacteriaceae</taxon>
        <taxon>Flavobacterium</taxon>
    </lineage>
</organism>
<proteinExistence type="inferred from homology"/>
<dbReference type="PRINTS" id="PR02008">
    <property type="entry name" value="RCMTFAMILY"/>
</dbReference>
<evidence type="ECO:0000313" key="8">
    <source>
        <dbReference type="Proteomes" id="UP000825258"/>
    </source>
</evidence>
<keyword evidence="8" id="KW-1185">Reference proteome</keyword>
<dbReference type="PANTHER" id="PTHR22807">
    <property type="entry name" value="NOP2 YEAST -RELATED NOL1/NOP2/FMU SUN DOMAIN-CONTAINING"/>
    <property type="match status" value="1"/>
</dbReference>
<dbReference type="CDD" id="cd02440">
    <property type="entry name" value="AdoMet_MTases"/>
    <property type="match status" value="1"/>
</dbReference>
<dbReference type="Pfam" id="PF22458">
    <property type="entry name" value="RsmF-B_ferredox"/>
    <property type="match status" value="1"/>
</dbReference>
<protein>
    <submittedName>
        <fullName evidence="7">RNA methyltransferase</fullName>
    </submittedName>
</protein>
<evidence type="ECO:0000259" key="6">
    <source>
        <dbReference type="PROSITE" id="PS51686"/>
    </source>
</evidence>
<comment type="caution">
    <text evidence="5">Lacks conserved residue(s) required for the propagation of feature annotation.</text>
</comment>
<evidence type="ECO:0000256" key="2">
    <source>
        <dbReference type="ARBA" id="ARBA00022679"/>
    </source>
</evidence>
<dbReference type="InterPro" id="IPR049560">
    <property type="entry name" value="MeTrfase_RsmB-F_NOP2_cat"/>
</dbReference>
<gene>
    <name evidence="7" type="primary">rsmB</name>
    <name evidence="7" type="ORF">KK2020170_21220</name>
</gene>
<dbReference type="InterPro" id="IPR001678">
    <property type="entry name" value="MeTrfase_RsmB-F_NOP2_dom"/>
</dbReference>
<dbReference type="InterPro" id="IPR054728">
    <property type="entry name" value="RsmB-like_ferredoxin"/>
</dbReference>
<evidence type="ECO:0000256" key="3">
    <source>
        <dbReference type="ARBA" id="ARBA00022691"/>
    </source>
</evidence>
<dbReference type="PROSITE" id="PS51686">
    <property type="entry name" value="SAM_MT_RSMB_NOP"/>
    <property type="match status" value="1"/>
</dbReference>
<name>A0ABM7S6Z8_9FLAO</name>
<feature type="binding site" evidence="5">
    <location>
        <position position="256"/>
    </location>
    <ligand>
        <name>S-adenosyl-L-methionine</name>
        <dbReference type="ChEBI" id="CHEBI:59789"/>
    </ligand>
</feature>
<dbReference type="InterPro" id="IPR023267">
    <property type="entry name" value="RCMT"/>
</dbReference>
<reference evidence="7 8" key="1">
    <citation type="submission" date="2021-06" db="EMBL/GenBank/DDBJ databases">
        <title>Whole genome sequences of Flavobacterium sp. KK2020170 and assembly.</title>
        <authorList>
            <person name="Kitahara K."/>
            <person name="Miyoshi S."/>
            <person name="Uesaka K."/>
        </authorList>
    </citation>
    <scope>NUCLEOTIDE SEQUENCE [LARGE SCALE GENOMIC DNA]</scope>
    <source>
        <strain evidence="7 8">KK2020170</strain>
    </source>
</reference>
<dbReference type="RefSeq" id="WP_221258343.1">
    <property type="nucleotide sequence ID" value="NZ_AP024749.1"/>
</dbReference>
<feature type="binding site" evidence="5">
    <location>
        <position position="301"/>
    </location>
    <ligand>
        <name>S-adenosyl-L-methionine</name>
        <dbReference type="ChEBI" id="CHEBI:59789"/>
    </ligand>
</feature>
<keyword evidence="3 5" id="KW-0949">S-adenosyl-L-methionine</keyword>
<keyword evidence="2 5" id="KW-0808">Transferase</keyword>
<feature type="binding site" evidence="5">
    <location>
        <position position="283"/>
    </location>
    <ligand>
        <name>S-adenosyl-L-methionine</name>
        <dbReference type="ChEBI" id="CHEBI:59789"/>
    </ligand>
</feature>
<dbReference type="Gene3D" id="3.40.50.150">
    <property type="entry name" value="Vaccinia Virus protein VP39"/>
    <property type="match status" value="1"/>
</dbReference>
<evidence type="ECO:0000313" key="7">
    <source>
        <dbReference type="EMBL" id="BCY29254.1"/>
    </source>
</evidence>
<sequence length="404" mass="46595">MRLHRNLCFTVIDSLMAIFNEGVYADKVVALALKKDKRWGSKDRKFVAETIYEIVRWKRLYAEIAEVKEPFTRDNVWRIFAVWAVLRGITLPDWKYFEHTPVRRIKGKFDELSKIRKFKESIPDWMDEIGVKELGEKKWSQEIAAQNKQAEVILRVNTLKTTKEKLRAILMDDNIETEFLKDYQDALILKERANVFLTQAFKDGLFEVQDASSQLVAYYLDVEPGMRVVDTCAGAGGKTLHLASLMNNKGQLIAMDIYESKLKQLKTRAKRNGVHNVEFRVIDSTKVIKKLHEKADRVLIDAPCSGLGVLKRNPDSKWKLQPEFIENIKKTQAEVLDNYSKIVKPGGKMVYATCSVLPSENEEQIKHFLNSEAGKNFSFVKEHKVLAHESGFDGFYMALLERNK</sequence>
<keyword evidence="1 5" id="KW-0489">Methyltransferase</keyword>
<dbReference type="SUPFAM" id="SSF53335">
    <property type="entry name" value="S-adenosyl-L-methionine-dependent methyltransferases"/>
    <property type="match status" value="1"/>
</dbReference>
<dbReference type="PANTHER" id="PTHR22807:SF53">
    <property type="entry name" value="RIBOSOMAL RNA SMALL SUBUNIT METHYLTRANSFERASE B-RELATED"/>
    <property type="match status" value="1"/>
</dbReference>
<dbReference type="InterPro" id="IPR029063">
    <property type="entry name" value="SAM-dependent_MTases_sf"/>
</dbReference>